<evidence type="ECO:0000259" key="7">
    <source>
        <dbReference type="Pfam" id="PF04138"/>
    </source>
</evidence>
<feature type="domain" description="GtrA/DPMS transmembrane" evidence="7">
    <location>
        <begin position="16"/>
        <end position="133"/>
    </location>
</feature>
<keyword evidence="9" id="KW-1185">Reference proteome</keyword>
<name>A0ABS7TAX5_9GAMM</name>
<feature type="transmembrane region" description="Helical" evidence="6">
    <location>
        <begin position="45"/>
        <end position="67"/>
    </location>
</feature>
<evidence type="ECO:0000256" key="3">
    <source>
        <dbReference type="ARBA" id="ARBA00022692"/>
    </source>
</evidence>
<feature type="transmembrane region" description="Helical" evidence="6">
    <location>
        <begin position="107"/>
        <end position="127"/>
    </location>
</feature>
<feature type="transmembrane region" description="Helical" evidence="6">
    <location>
        <begin position="79"/>
        <end position="101"/>
    </location>
</feature>
<comment type="subcellular location">
    <subcellularLocation>
        <location evidence="1">Membrane</location>
        <topology evidence="1">Multi-pass membrane protein</topology>
    </subcellularLocation>
</comment>
<keyword evidence="3 6" id="KW-0812">Transmembrane</keyword>
<gene>
    <name evidence="8" type="ORF">K7B09_01255</name>
</gene>
<organism evidence="8 9">
    <name type="scientific">Thermomonas beijingensis</name>
    <dbReference type="NCBI Taxonomy" id="2872701"/>
    <lineage>
        <taxon>Bacteria</taxon>
        <taxon>Pseudomonadati</taxon>
        <taxon>Pseudomonadota</taxon>
        <taxon>Gammaproteobacteria</taxon>
        <taxon>Lysobacterales</taxon>
        <taxon>Lysobacteraceae</taxon>
        <taxon>Thermomonas</taxon>
    </lineage>
</organism>
<proteinExistence type="inferred from homology"/>
<evidence type="ECO:0000256" key="4">
    <source>
        <dbReference type="ARBA" id="ARBA00022989"/>
    </source>
</evidence>
<dbReference type="Pfam" id="PF04138">
    <property type="entry name" value="GtrA_DPMS_TM"/>
    <property type="match status" value="1"/>
</dbReference>
<comment type="caution">
    <text evidence="8">The sequence shown here is derived from an EMBL/GenBank/DDBJ whole genome shotgun (WGS) entry which is preliminary data.</text>
</comment>
<evidence type="ECO:0000256" key="2">
    <source>
        <dbReference type="ARBA" id="ARBA00009399"/>
    </source>
</evidence>
<evidence type="ECO:0000313" key="9">
    <source>
        <dbReference type="Proteomes" id="UP001430290"/>
    </source>
</evidence>
<evidence type="ECO:0000256" key="5">
    <source>
        <dbReference type="ARBA" id="ARBA00023136"/>
    </source>
</evidence>
<dbReference type="PANTHER" id="PTHR38459:SF1">
    <property type="entry name" value="PROPHAGE BACTOPRENOL-LINKED GLUCOSE TRANSLOCASE HOMOLOG"/>
    <property type="match status" value="1"/>
</dbReference>
<dbReference type="Proteomes" id="UP001430290">
    <property type="component" value="Unassembled WGS sequence"/>
</dbReference>
<keyword evidence="4 6" id="KW-1133">Transmembrane helix</keyword>
<dbReference type="PANTHER" id="PTHR38459">
    <property type="entry name" value="PROPHAGE BACTOPRENOL-LINKED GLUCOSE TRANSLOCASE HOMOLOG"/>
    <property type="match status" value="1"/>
</dbReference>
<feature type="transmembrane region" description="Helical" evidence="6">
    <location>
        <begin position="14"/>
        <end position="39"/>
    </location>
</feature>
<keyword evidence="5 6" id="KW-0472">Membrane</keyword>
<dbReference type="InterPro" id="IPR007267">
    <property type="entry name" value="GtrA_DPMS_TM"/>
</dbReference>
<protein>
    <submittedName>
        <fullName evidence="8">GtrA family protein</fullName>
    </submittedName>
</protein>
<evidence type="ECO:0000256" key="6">
    <source>
        <dbReference type="SAM" id="Phobius"/>
    </source>
</evidence>
<dbReference type="EMBL" id="JAIQDJ010000001">
    <property type="protein sequence ID" value="MBZ4184951.1"/>
    <property type="molecule type" value="Genomic_DNA"/>
</dbReference>
<evidence type="ECO:0000313" key="8">
    <source>
        <dbReference type="EMBL" id="MBZ4184951.1"/>
    </source>
</evidence>
<sequence>MRQHLNARLLQHDLIRYFAASLLALLVDTGTLSMCLRLLHLSLAWSATLGFITGAIVAYVLSIRWVFRARAFGNAPALEFLTFVGIGVAGLAITQLVLWIGVTELGLLPEAVKLAAAVVTFAFNYIARKTLLFATSRRSRAASGNVV</sequence>
<accession>A0ABS7TAX5</accession>
<dbReference type="InterPro" id="IPR051401">
    <property type="entry name" value="GtrA_CellWall_Glycosyl"/>
</dbReference>
<comment type="similarity">
    <text evidence="2">Belongs to the GtrA family.</text>
</comment>
<dbReference type="RefSeq" id="WP_223625919.1">
    <property type="nucleotide sequence ID" value="NZ_JAIQDJ010000001.1"/>
</dbReference>
<evidence type="ECO:0000256" key="1">
    <source>
        <dbReference type="ARBA" id="ARBA00004141"/>
    </source>
</evidence>
<reference evidence="8" key="1">
    <citation type="submission" date="2021-09" db="EMBL/GenBank/DDBJ databases">
        <authorList>
            <person name="Wu T."/>
            <person name="Guo S.Z."/>
        </authorList>
    </citation>
    <scope>NUCLEOTIDE SEQUENCE</scope>
    <source>
        <strain evidence="8">RSS-23</strain>
    </source>
</reference>